<sequence>MSEEFDKEAEREKLREKLEKDQQKRQETQRMSELLLQGATMTNEHCENCGDPLFRDGDRTFCPTCHGGGADDAAQAGEQTQQQSSGQRQQPASQQPAERQAPQPVSAEPTRTEPDRGNAAPTEYVDESSQEPTGEAPTTSEAPTPADGPRAELQRAVTRSARKANEASDPRTAKQWLEAAKEAAEALDAVE</sequence>
<keyword evidence="3" id="KW-1185">Reference proteome</keyword>
<dbReference type="RefSeq" id="WP_054583452.1">
    <property type="nucleotide sequence ID" value="NZ_LGUC01000001.1"/>
</dbReference>
<evidence type="ECO:0000256" key="1">
    <source>
        <dbReference type="SAM" id="MobiDB-lite"/>
    </source>
</evidence>
<feature type="compositionally biased region" description="Low complexity" evidence="1">
    <location>
        <begin position="71"/>
        <end position="104"/>
    </location>
</feature>
<proteinExistence type="predicted"/>
<dbReference type="PANTHER" id="PTHR16537">
    <property type="entry name" value="SJOEGREN SYNDROME/SCLERODERMA AUTOANTIGEN 1"/>
    <property type="match status" value="1"/>
</dbReference>
<dbReference type="Proteomes" id="UP000050535">
    <property type="component" value="Unassembled WGS sequence"/>
</dbReference>
<accession>A0A0P7GP37</accession>
<dbReference type="InterPro" id="IPR051888">
    <property type="entry name" value="UPF0148_domain"/>
</dbReference>
<dbReference type="PATRIC" id="fig|699431.3.peg.1255"/>
<feature type="compositionally biased region" description="Basic and acidic residues" evidence="1">
    <location>
        <begin position="8"/>
        <end position="30"/>
    </location>
</feature>
<feature type="compositionally biased region" description="Basic and acidic residues" evidence="1">
    <location>
        <begin position="44"/>
        <end position="59"/>
    </location>
</feature>
<comment type="caution">
    <text evidence="2">The sequence shown here is derived from an EMBL/GenBank/DDBJ whole genome shotgun (WGS) entry which is preliminary data.</text>
</comment>
<dbReference type="Pfam" id="PF06677">
    <property type="entry name" value="Auto_anti-p27"/>
    <property type="match status" value="1"/>
</dbReference>
<dbReference type="OrthoDB" id="26305at2157"/>
<gene>
    <name evidence="2" type="ORF">SY89_01228</name>
</gene>
<protein>
    <submittedName>
        <fullName evidence="2">Putative Zn-finger containing protein</fullName>
    </submittedName>
</protein>
<reference evidence="3" key="1">
    <citation type="submission" date="2013-11" db="EMBL/GenBank/DDBJ databases">
        <authorList>
            <person name="Hoang H.T."/>
            <person name="Killian M.L."/>
            <person name="Madson D.M."/>
            <person name="Arruda P.H.E."/>
            <person name="Sun D."/>
            <person name="Schwartz K.J."/>
            <person name="Yoon K."/>
        </authorList>
    </citation>
    <scope>NUCLEOTIDE SEQUENCE [LARGE SCALE GENOMIC DNA]</scope>
    <source>
        <strain evidence="3">CDK2</strain>
    </source>
</reference>
<dbReference type="InterPro" id="IPR009563">
    <property type="entry name" value="SSSCA1"/>
</dbReference>
<feature type="region of interest" description="Disordered" evidence="1">
    <location>
        <begin position="1"/>
        <end position="174"/>
    </location>
</feature>
<evidence type="ECO:0000313" key="3">
    <source>
        <dbReference type="Proteomes" id="UP000050535"/>
    </source>
</evidence>
<evidence type="ECO:0000313" key="2">
    <source>
        <dbReference type="EMBL" id="KPN30493.1"/>
    </source>
</evidence>
<dbReference type="STRING" id="699431.SY89_01228"/>
<feature type="compositionally biased region" description="Basic and acidic residues" evidence="1">
    <location>
        <begin position="163"/>
        <end position="172"/>
    </location>
</feature>
<dbReference type="AlphaFoldDB" id="A0A0P7GP37"/>
<dbReference type="EMBL" id="LGUC01000001">
    <property type="protein sequence ID" value="KPN30493.1"/>
    <property type="molecule type" value="Genomic_DNA"/>
</dbReference>
<name>A0A0P7GP37_9EURY</name>
<organism evidence="2 3">
    <name type="scientific">Halolamina pelagica</name>
    <dbReference type="NCBI Taxonomy" id="699431"/>
    <lineage>
        <taxon>Archaea</taxon>
        <taxon>Methanobacteriati</taxon>
        <taxon>Methanobacteriota</taxon>
        <taxon>Stenosarchaea group</taxon>
        <taxon>Halobacteria</taxon>
        <taxon>Halobacteriales</taxon>
        <taxon>Haloferacaceae</taxon>
    </lineage>
</organism>
<feature type="compositionally biased region" description="Polar residues" evidence="1">
    <location>
        <begin position="130"/>
        <end position="142"/>
    </location>
</feature>
<dbReference type="PANTHER" id="PTHR16537:SF1">
    <property type="entry name" value="PROTEIN ZNRD2"/>
    <property type="match status" value="1"/>
</dbReference>